<gene>
    <name evidence="1" type="ORF">ACFSQ0_02580</name>
</gene>
<name>A0ABW5SAM3_9FLAO</name>
<dbReference type="RefSeq" id="WP_379043694.1">
    <property type="nucleotide sequence ID" value="NZ_JBHULZ010000012.1"/>
</dbReference>
<protein>
    <recommendedName>
        <fullName evidence="3">Ig-like domain-containing protein</fullName>
    </recommendedName>
</protein>
<proteinExistence type="predicted"/>
<feature type="non-terminal residue" evidence="1">
    <location>
        <position position="1"/>
    </location>
</feature>
<accession>A0ABW5SAM3</accession>
<evidence type="ECO:0000313" key="2">
    <source>
        <dbReference type="Proteomes" id="UP001597357"/>
    </source>
</evidence>
<comment type="caution">
    <text evidence="1">The sequence shown here is derived from an EMBL/GenBank/DDBJ whole genome shotgun (WGS) entry which is preliminary data.</text>
</comment>
<organism evidence="1 2">
    <name type="scientific">Mesonia sediminis</name>
    <dbReference type="NCBI Taxonomy" id="1703946"/>
    <lineage>
        <taxon>Bacteria</taxon>
        <taxon>Pseudomonadati</taxon>
        <taxon>Bacteroidota</taxon>
        <taxon>Flavobacteriia</taxon>
        <taxon>Flavobacteriales</taxon>
        <taxon>Flavobacteriaceae</taxon>
        <taxon>Mesonia</taxon>
    </lineage>
</organism>
<keyword evidence="2" id="KW-1185">Reference proteome</keyword>
<feature type="non-terminal residue" evidence="1">
    <location>
        <position position="434"/>
    </location>
</feature>
<evidence type="ECO:0008006" key="3">
    <source>
        <dbReference type="Google" id="ProtNLM"/>
    </source>
</evidence>
<dbReference type="EMBL" id="JBHULZ010000012">
    <property type="protein sequence ID" value="MFD2696865.1"/>
    <property type="molecule type" value="Genomic_DNA"/>
</dbReference>
<dbReference type="Proteomes" id="UP001597357">
    <property type="component" value="Unassembled WGS sequence"/>
</dbReference>
<sequence>PTTALAQNYTNTSANNQSIYVRIEDIITGCVTTDDLDLEVTQTSALPPQGEALQSFCGAALRAQINEPPANLTDLVVVGDNLQWYSDAGGTTPIPDTTLLVDGQTYYVSQTTTGTQGCESSLLAVQAVEKYCNCVPNGGFERDATTSTASGYGFAYYDFPLNPPGMQQCQTDLNSIPLQNLASLDPVNGHTNPNNAFNNHAYILTPGLDSFMSGFLNTQIRVEPNTPYNQRAIGLNDFFGDGSISSITKKIIAGQSFSFDYALAMENTSNLNLPSVVLPFFKVQIWDQNNNLVSEQCIAFERNSCRFIEAPGGLGLNYTLWTCMELDTSIIAGQAATVVFAMSDIQQIGSGYGYAYIDNLGNASCSNDVFGKVSIDGPTGTAGSSACSLLAPVNQDPCLAPVAVQSGPFPISICGEYDAGRGAYLNNLALDLYQ</sequence>
<evidence type="ECO:0000313" key="1">
    <source>
        <dbReference type="EMBL" id="MFD2696865.1"/>
    </source>
</evidence>
<reference evidence="2" key="1">
    <citation type="journal article" date="2019" name="Int. J. Syst. Evol. Microbiol.">
        <title>The Global Catalogue of Microorganisms (GCM) 10K type strain sequencing project: providing services to taxonomists for standard genome sequencing and annotation.</title>
        <authorList>
            <consortium name="The Broad Institute Genomics Platform"/>
            <consortium name="The Broad Institute Genome Sequencing Center for Infectious Disease"/>
            <person name="Wu L."/>
            <person name="Ma J."/>
        </authorList>
    </citation>
    <scope>NUCLEOTIDE SEQUENCE [LARGE SCALE GENOMIC DNA]</scope>
    <source>
        <strain evidence="2">KCTC 42255</strain>
    </source>
</reference>